<keyword evidence="3" id="KW-1185">Reference proteome</keyword>
<dbReference type="EnsemblPlants" id="TuG1812G0700000275.01.T01">
    <property type="protein sequence ID" value="TuG1812G0700000275.01.T01"/>
    <property type="gene ID" value="TuG1812G0700000275.01"/>
</dbReference>
<organism evidence="2 3">
    <name type="scientific">Triticum urartu</name>
    <name type="common">Red wild einkorn</name>
    <name type="synonym">Crithodium urartu</name>
    <dbReference type="NCBI Taxonomy" id="4572"/>
    <lineage>
        <taxon>Eukaryota</taxon>
        <taxon>Viridiplantae</taxon>
        <taxon>Streptophyta</taxon>
        <taxon>Embryophyta</taxon>
        <taxon>Tracheophyta</taxon>
        <taxon>Spermatophyta</taxon>
        <taxon>Magnoliopsida</taxon>
        <taxon>Liliopsida</taxon>
        <taxon>Poales</taxon>
        <taxon>Poaceae</taxon>
        <taxon>BOP clade</taxon>
        <taxon>Pooideae</taxon>
        <taxon>Triticodae</taxon>
        <taxon>Triticeae</taxon>
        <taxon>Triticinae</taxon>
        <taxon>Triticum</taxon>
    </lineage>
</organism>
<dbReference type="InterPro" id="IPR000330">
    <property type="entry name" value="SNF2_N"/>
</dbReference>
<reference evidence="3" key="1">
    <citation type="journal article" date="2013" name="Nature">
        <title>Draft genome of the wheat A-genome progenitor Triticum urartu.</title>
        <authorList>
            <person name="Ling H.Q."/>
            <person name="Zhao S."/>
            <person name="Liu D."/>
            <person name="Wang J."/>
            <person name="Sun H."/>
            <person name="Zhang C."/>
            <person name="Fan H."/>
            <person name="Li D."/>
            <person name="Dong L."/>
            <person name="Tao Y."/>
            <person name="Gao C."/>
            <person name="Wu H."/>
            <person name="Li Y."/>
            <person name="Cui Y."/>
            <person name="Guo X."/>
            <person name="Zheng S."/>
            <person name="Wang B."/>
            <person name="Yu K."/>
            <person name="Liang Q."/>
            <person name="Yang W."/>
            <person name="Lou X."/>
            <person name="Chen J."/>
            <person name="Feng M."/>
            <person name="Jian J."/>
            <person name="Zhang X."/>
            <person name="Luo G."/>
            <person name="Jiang Y."/>
            <person name="Liu J."/>
            <person name="Wang Z."/>
            <person name="Sha Y."/>
            <person name="Zhang B."/>
            <person name="Wu H."/>
            <person name="Tang D."/>
            <person name="Shen Q."/>
            <person name="Xue P."/>
            <person name="Zou S."/>
            <person name="Wang X."/>
            <person name="Liu X."/>
            <person name="Wang F."/>
            <person name="Yang Y."/>
            <person name="An X."/>
            <person name="Dong Z."/>
            <person name="Zhang K."/>
            <person name="Zhang X."/>
            <person name="Luo M.C."/>
            <person name="Dvorak J."/>
            <person name="Tong Y."/>
            <person name="Wang J."/>
            <person name="Yang H."/>
            <person name="Li Z."/>
            <person name="Wang D."/>
            <person name="Zhang A."/>
            <person name="Wang J."/>
        </authorList>
    </citation>
    <scope>NUCLEOTIDE SEQUENCE</scope>
    <source>
        <strain evidence="3">cv. G1812</strain>
    </source>
</reference>
<dbReference type="InterPro" id="IPR027417">
    <property type="entry name" value="P-loop_NTPase"/>
</dbReference>
<dbReference type="Proteomes" id="UP000015106">
    <property type="component" value="Chromosome 7"/>
</dbReference>
<reference evidence="2" key="2">
    <citation type="submission" date="2018-03" db="EMBL/GenBank/DDBJ databases">
        <title>The Triticum urartu genome reveals the dynamic nature of wheat genome evolution.</title>
        <authorList>
            <person name="Ling H."/>
            <person name="Ma B."/>
            <person name="Shi X."/>
            <person name="Liu H."/>
            <person name="Dong L."/>
            <person name="Sun H."/>
            <person name="Cao Y."/>
            <person name="Gao Q."/>
            <person name="Zheng S."/>
            <person name="Li Y."/>
            <person name="Yu Y."/>
            <person name="Du H."/>
            <person name="Qi M."/>
            <person name="Li Y."/>
            <person name="Yu H."/>
            <person name="Cui Y."/>
            <person name="Wang N."/>
            <person name="Chen C."/>
            <person name="Wu H."/>
            <person name="Zhao Y."/>
            <person name="Zhang J."/>
            <person name="Li Y."/>
            <person name="Zhou W."/>
            <person name="Zhang B."/>
            <person name="Hu W."/>
            <person name="Eijk M."/>
            <person name="Tang J."/>
            <person name="Witsenboer H."/>
            <person name="Zhao S."/>
            <person name="Li Z."/>
            <person name="Zhang A."/>
            <person name="Wang D."/>
            <person name="Liang C."/>
        </authorList>
    </citation>
    <scope>NUCLEOTIDE SEQUENCE [LARGE SCALE GENOMIC DNA]</scope>
    <source>
        <strain evidence="2">cv. G1812</strain>
    </source>
</reference>
<sequence>MWQRRLNGILGDQMGSGGIISTLAFIARLKEEGHHGPYMIVTSLCGGGIMDWMKGIKLFPSMNQLLYVGNQKDLAMKKKEFVHKPVGPDFPIILTTHGFVLVENNWLAQYHWKYVIVDE</sequence>
<accession>A0A8R7V2P0</accession>
<dbReference type="InterPro" id="IPR038718">
    <property type="entry name" value="SNF2-like_sf"/>
</dbReference>
<dbReference type="SUPFAM" id="SSF52540">
    <property type="entry name" value="P-loop containing nucleoside triphosphate hydrolases"/>
    <property type="match status" value="1"/>
</dbReference>
<dbReference type="PANTHER" id="PTHR10799">
    <property type="entry name" value="SNF2/RAD54 HELICASE FAMILY"/>
    <property type="match status" value="1"/>
</dbReference>
<evidence type="ECO:0000313" key="3">
    <source>
        <dbReference type="Proteomes" id="UP000015106"/>
    </source>
</evidence>
<dbReference type="GO" id="GO:0005524">
    <property type="term" value="F:ATP binding"/>
    <property type="evidence" value="ECO:0007669"/>
    <property type="project" value="InterPro"/>
</dbReference>
<name>A0A8R7V2P0_TRIUA</name>
<proteinExistence type="predicted"/>
<dbReference type="Gene3D" id="3.40.50.10810">
    <property type="entry name" value="Tandem AAA-ATPase domain"/>
    <property type="match status" value="1"/>
</dbReference>
<dbReference type="AlphaFoldDB" id="A0A8R7V2P0"/>
<dbReference type="Pfam" id="PF00176">
    <property type="entry name" value="SNF2-rel_dom"/>
    <property type="match status" value="1"/>
</dbReference>
<reference evidence="2" key="3">
    <citation type="submission" date="2022-06" db="UniProtKB">
        <authorList>
            <consortium name="EnsemblPlants"/>
        </authorList>
    </citation>
    <scope>IDENTIFICATION</scope>
</reference>
<dbReference type="Gramene" id="TuG1812G0700000275.01.T01">
    <property type="protein sequence ID" value="TuG1812G0700000275.01.T01"/>
    <property type="gene ID" value="TuG1812G0700000275.01"/>
</dbReference>
<feature type="domain" description="SNF2 N-terminal" evidence="1">
    <location>
        <begin position="5"/>
        <end position="119"/>
    </location>
</feature>
<evidence type="ECO:0000313" key="2">
    <source>
        <dbReference type="EnsemblPlants" id="TuG1812G0700000275.01.T01"/>
    </source>
</evidence>
<evidence type="ECO:0000259" key="1">
    <source>
        <dbReference type="Pfam" id="PF00176"/>
    </source>
</evidence>
<protein>
    <recommendedName>
        <fullName evidence="1">SNF2 N-terminal domain-containing protein</fullName>
    </recommendedName>
</protein>